<reference evidence="8" key="1">
    <citation type="submission" date="2023-07" db="EMBL/GenBank/DDBJ databases">
        <title>Between Cages and Wild: Unraveling the Impact of Captivity on Animal Microbiomes and Antimicrobial Resistance.</title>
        <authorList>
            <person name="Schmartz G.P."/>
            <person name="Rehner J."/>
            <person name="Schuff M.J."/>
            <person name="Becker S.L."/>
            <person name="Kravczyk M."/>
            <person name="Gurevich A."/>
            <person name="Francke R."/>
            <person name="Mueller R."/>
            <person name="Keller V."/>
            <person name="Keller A."/>
        </authorList>
    </citation>
    <scope>NUCLEOTIDE SEQUENCE</scope>
    <source>
        <strain evidence="8">S39M_St_73</strain>
    </source>
</reference>
<dbReference type="PRINTS" id="PR00834">
    <property type="entry name" value="PROTEASES2C"/>
</dbReference>
<feature type="domain" description="PDZ" evidence="7">
    <location>
        <begin position="284"/>
        <end position="367"/>
    </location>
</feature>
<dbReference type="Gene3D" id="2.40.10.10">
    <property type="entry name" value="Trypsin-like serine proteases"/>
    <property type="match status" value="2"/>
</dbReference>
<evidence type="ECO:0000259" key="7">
    <source>
        <dbReference type="PROSITE" id="PS50106"/>
    </source>
</evidence>
<dbReference type="Proteomes" id="UP001171751">
    <property type="component" value="Unassembled WGS sequence"/>
</dbReference>
<keyword evidence="9" id="KW-1185">Reference proteome</keyword>
<sequence>MKNKQKIVLALFSSAVLLSGCATDQSGASDDGESQEDTVTVTEDRDGTQTDVTVEVSSGITEAVEVVDEAVVSVLNMQTGSDLGSYGYLFDFYDLPTPENSEEDGELEEAGSGSGVVYKTDGGDAYIVTNNHVVEGSDAVEVLFINGEKVAAEIIGSDVWTDLSVLKISAEHVTKIAEFGDSDNLVVGEPAIAIGSPLGTEFASSVTSGIISGKGRSVPVDTNADGVPDWNATAIQTDAAINPGNSGGALVNIQGQLIGINSMKISTSTVEGMGFAIPSNDVKDIVAQLEENGEVIRPYLGIQYQPLSFISEADQQNTLQLPESVTEGVVLTSVVPGSPADEAGLEAYDVIVSYNGEPVTDGVNLRQHIYSTDVNTTVEITFYRGQAQETVSVPMMPADDVLDH</sequence>
<evidence type="ECO:0000256" key="1">
    <source>
        <dbReference type="ARBA" id="ARBA00010541"/>
    </source>
</evidence>
<dbReference type="SMART" id="SM00228">
    <property type="entry name" value="PDZ"/>
    <property type="match status" value="1"/>
</dbReference>
<dbReference type="InterPro" id="IPR001478">
    <property type="entry name" value="PDZ"/>
</dbReference>
<protein>
    <submittedName>
        <fullName evidence="8">Trypsin-like peptidase domain-containing protein</fullName>
    </submittedName>
</protein>
<dbReference type="PROSITE" id="PS50106">
    <property type="entry name" value="PDZ"/>
    <property type="match status" value="1"/>
</dbReference>
<evidence type="ECO:0000256" key="3">
    <source>
        <dbReference type="ARBA" id="ARBA00022801"/>
    </source>
</evidence>
<feature type="chain" id="PRO_5041380720" evidence="6">
    <location>
        <begin position="29"/>
        <end position="404"/>
    </location>
</feature>
<dbReference type="EMBL" id="JAUNQW010000020">
    <property type="protein sequence ID" value="MDO5457674.1"/>
    <property type="molecule type" value="Genomic_DNA"/>
</dbReference>
<dbReference type="AlphaFoldDB" id="A0AA43UCX8"/>
<dbReference type="SUPFAM" id="SSF50156">
    <property type="entry name" value="PDZ domain-like"/>
    <property type="match status" value="1"/>
</dbReference>
<evidence type="ECO:0000313" key="8">
    <source>
        <dbReference type="EMBL" id="MDO5457674.1"/>
    </source>
</evidence>
<feature type="region of interest" description="Disordered" evidence="5">
    <location>
        <begin position="24"/>
        <end position="43"/>
    </location>
</feature>
<keyword evidence="3" id="KW-0378">Hydrolase</keyword>
<dbReference type="GO" id="GO:0004252">
    <property type="term" value="F:serine-type endopeptidase activity"/>
    <property type="evidence" value="ECO:0007669"/>
    <property type="project" value="InterPro"/>
</dbReference>
<evidence type="ECO:0000313" key="9">
    <source>
        <dbReference type="Proteomes" id="UP001171751"/>
    </source>
</evidence>
<dbReference type="PANTHER" id="PTHR22939">
    <property type="entry name" value="SERINE PROTEASE FAMILY S1C HTRA-RELATED"/>
    <property type="match status" value="1"/>
</dbReference>
<gene>
    <name evidence="8" type="ORF">Q4F26_04935</name>
</gene>
<comment type="similarity">
    <text evidence="1">Belongs to the peptidase S1C family.</text>
</comment>
<keyword evidence="6" id="KW-0732">Signal</keyword>
<dbReference type="SUPFAM" id="SSF50494">
    <property type="entry name" value="Trypsin-like serine proteases"/>
    <property type="match status" value="1"/>
</dbReference>
<keyword evidence="4" id="KW-0720">Serine protease</keyword>
<evidence type="ECO:0000256" key="5">
    <source>
        <dbReference type="SAM" id="MobiDB-lite"/>
    </source>
</evidence>
<dbReference type="InterPro" id="IPR001940">
    <property type="entry name" value="Peptidase_S1C"/>
</dbReference>
<dbReference type="GO" id="GO:0006508">
    <property type="term" value="P:proteolysis"/>
    <property type="evidence" value="ECO:0007669"/>
    <property type="project" value="UniProtKB-KW"/>
</dbReference>
<comment type="caution">
    <text evidence="8">The sequence shown here is derived from an EMBL/GenBank/DDBJ whole genome shotgun (WGS) entry which is preliminary data.</text>
</comment>
<dbReference type="Gene3D" id="2.30.42.10">
    <property type="match status" value="1"/>
</dbReference>
<dbReference type="Pfam" id="PF13365">
    <property type="entry name" value="Trypsin_2"/>
    <property type="match status" value="1"/>
</dbReference>
<proteinExistence type="inferred from homology"/>
<feature type="signal peptide" evidence="6">
    <location>
        <begin position="1"/>
        <end position="28"/>
    </location>
</feature>
<dbReference type="PANTHER" id="PTHR22939:SF129">
    <property type="entry name" value="SERINE PROTEASE HTRA2, MITOCHONDRIAL"/>
    <property type="match status" value="1"/>
</dbReference>
<evidence type="ECO:0000256" key="4">
    <source>
        <dbReference type="ARBA" id="ARBA00022825"/>
    </source>
</evidence>
<accession>A0AA43UCX8</accession>
<dbReference type="Pfam" id="PF13180">
    <property type="entry name" value="PDZ_2"/>
    <property type="match status" value="1"/>
</dbReference>
<evidence type="ECO:0000256" key="6">
    <source>
        <dbReference type="SAM" id="SignalP"/>
    </source>
</evidence>
<dbReference type="InterPro" id="IPR043504">
    <property type="entry name" value="Peptidase_S1_PA_chymotrypsin"/>
</dbReference>
<dbReference type="InterPro" id="IPR036034">
    <property type="entry name" value="PDZ_sf"/>
</dbReference>
<organism evidence="8 9">
    <name type="scientific">Atopococcus tabaci</name>
    <dbReference type="NCBI Taxonomy" id="269774"/>
    <lineage>
        <taxon>Bacteria</taxon>
        <taxon>Bacillati</taxon>
        <taxon>Bacillota</taxon>
        <taxon>Bacilli</taxon>
        <taxon>Lactobacillales</taxon>
        <taxon>Carnobacteriaceae</taxon>
        <taxon>Atopococcus</taxon>
    </lineage>
</organism>
<name>A0AA43UCX8_9LACT</name>
<evidence type="ECO:0000256" key="2">
    <source>
        <dbReference type="ARBA" id="ARBA00022670"/>
    </source>
</evidence>
<dbReference type="PROSITE" id="PS51257">
    <property type="entry name" value="PROKAR_LIPOPROTEIN"/>
    <property type="match status" value="1"/>
</dbReference>
<dbReference type="InterPro" id="IPR009003">
    <property type="entry name" value="Peptidase_S1_PA"/>
</dbReference>
<keyword evidence="2" id="KW-0645">Protease</keyword>